<feature type="transmembrane region" description="Helical" evidence="2">
    <location>
        <begin position="132"/>
        <end position="150"/>
    </location>
</feature>
<evidence type="ECO:0000256" key="2">
    <source>
        <dbReference type="SAM" id="Phobius"/>
    </source>
</evidence>
<sequence length="431" mass="48316">MSIKHLNVQQLTAMRLLIFTSSSFISDIMFTLNDNSNKHKVAFYVALVILFITLGQCQSQLVDATEVISHLSPKNTSTDLSVIRRYDGNKGISEKLTEIRKLFRSLIFDWNLGESGIGNGRTFGRIRMMKNILLPVAFIGGFLTAVIFSIKAIGIVNLFLISSLVALNLAVIVGKLIYAKKIGHGASQTHYHSHFNQQPPVYPSHPPYGSYGSYGSNLGSYSPSYANSRIDDRSPFGRYLNEESESDYPYPTGLVPQSNNPAFQKQTSPNYNHQFINNPSALSSLQQPQQTPTNYRPQNYNNPFSGVHMQSPQQVQQQQPTSNSFNQPLNQLFSKFHDTRFLSNDIVAPVPTFEITTTPSSALDVRMINLQDFKPQSSYSPLEMEKILTNALAQISESKRAVPATALPNVLRFKRKSTNHQPYLNLLRPFS</sequence>
<reference evidence="3" key="1">
    <citation type="submission" date="2022-01" db="EMBL/GenBank/DDBJ databases">
        <authorList>
            <person name="King R."/>
        </authorList>
    </citation>
    <scope>NUCLEOTIDE SEQUENCE</scope>
</reference>
<dbReference type="AlphaFoldDB" id="A0A9N9WQB0"/>
<evidence type="ECO:0000313" key="3">
    <source>
        <dbReference type="EMBL" id="CAG9800892.1"/>
    </source>
</evidence>
<feature type="transmembrane region" description="Helical" evidence="2">
    <location>
        <begin position="156"/>
        <end position="178"/>
    </location>
</feature>
<feature type="region of interest" description="Disordered" evidence="1">
    <location>
        <begin position="236"/>
        <end position="323"/>
    </location>
</feature>
<accession>A0A9N9WQB0</accession>
<feature type="transmembrane region" description="Helical" evidence="2">
    <location>
        <begin position="12"/>
        <end position="30"/>
    </location>
</feature>
<feature type="transmembrane region" description="Helical" evidence="2">
    <location>
        <begin position="42"/>
        <end position="62"/>
    </location>
</feature>
<dbReference type="OrthoDB" id="6611212at2759"/>
<gene>
    <name evidence="3" type="ORF">CHIRRI_LOCUS3830</name>
</gene>
<feature type="compositionally biased region" description="Low complexity" evidence="1">
    <location>
        <begin position="282"/>
        <end position="293"/>
    </location>
</feature>
<dbReference type="EMBL" id="OU895877">
    <property type="protein sequence ID" value="CAG9800892.1"/>
    <property type="molecule type" value="Genomic_DNA"/>
</dbReference>
<keyword evidence="4" id="KW-1185">Reference proteome</keyword>
<evidence type="ECO:0000256" key="1">
    <source>
        <dbReference type="SAM" id="MobiDB-lite"/>
    </source>
</evidence>
<feature type="compositionally biased region" description="Low complexity" evidence="1">
    <location>
        <begin position="310"/>
        <end position="320"/>
    </location>
</feature>
<feature type="compositionally biased region" description="Polar residues" evidence="1">
    <location>
        <begin position="255"/>
        <end position="281"/>
    </location>
</feature>
<keyword evidence="2" id="KW-0472">Membrane</keyword>
<proteinExistence type="predicted"/>
<feature type="compositionally biased region" description="Polar residues" evidence="1">
    <location>
        <begin position="294"/>
        <end position="304"/>
    </location>
</feature>
<keyword evidence="2" id="KW-0812">Transmembrane</keyword>
<protein>
    <submittedName>
        <fullName evidence="3">Uncharacterized protein</fullName>
    </submittedName>
</protein>
<name>A0A9N9WQB0_9DIPT</name>
<evidence type="ECO:0000313" key="4">
    <source>
        <dbReference type="Proteomes" id="UP001153620"/>
    </source>
</evidence>
<reference evidence="3" key="2">
    <citation type="submission" date="2022-10" db="EMBL/GenBank/DDBJ databases">
        <authorList>
            <consortium name="ENA_rothamsted_submissions"/>
            <consortium name="culmorum"/>
            <person name="King R."/>
        </authorList>
    </citation>
    <scope>NUCLEOTIDE SEQUENCE</scope>
</reference>
<dbReference type="Proteomes" id="UP001153620">
    <property type="component" value="Chromosome 1"/>
</dbReference>
<organism evidence="3 4">
    <name type="scientific">Chironomus riparius</name>
    <dbReference type="NCBI Taxonomy" id="315576"/>
    <lineage>
        <taxon>Eukaryota</taxon>
        <taxon>Metazoa</taxon>
        <taxon>Ecdysozoa</taxon>
        <taxon>Arthropoda</taxon>
        <taxon>Hexapoda</taxon>
        <taxon>Insecta</taxon>
        <taxon>Pterygota</taxon>
        <taxon>Neoptera</taxon>
        <taxon>Endopterygota</taxon>
        <taxon>Diptera</taxon>
        <taxon>Nematocera</taxon>
        <taxon>Chironomoidea</taxon>
        <taxon>Chironomidae</taxon>
        <taxon>Chironominae</taxon>
        <taxon>Chironomus</taxon>
    </lineage>
</organism>
<keyword evidence="2" id="KW-1133">Transmembrane helix</keyword>